<dbReference type="OrthoDB" id="26679at2759"/>
<dbReference type="PANTHER" id="PTHR23354">
    <property type="entry name" value="NUCLEOLAR PROTEIN 7/ESTROGEN RECEPTOR COACTIVATOR-RELATED"/>
    <property type="match status" value="1"/>
</dbReference>
<evidence type="ECO:0000313" key="6">
    <source>
        <dbReference type="EMBL" id="CEP10546.1"/>
    </source>
</evidence>
<evidence type="ECO:0000256" key="1">
    <source>
        <dbReference type="ARBA" id="ARBA00004173"/>
    </source>
</evidence>
<keyword evidence="7" id="KW-1185">Reference proteome</keyword>
<evidence type="ECO:0000256" key="4">
    <source>
        <dbReference type="ARBA" id="ARBA00040604"/>
    </source>
</evidence>
<dbReference type="Proteomes" id="UP000054107">
    <property type="component" value="Unassembled WGS sequence"/>
</dbReference>
<feature type="domain" description="TLDc" evidence="5">
    <location>
        <begin position="16"/>
        <end position="181"/>
    </location>
</feature>
<comment type="similarity">
    <text evidence="2">Belongs to the OXR1 family.</text>
</comment>
<proteinExistence type="inferred from homology"/>
<dbReference type="EMBL" id="LN724412">
    <property type="protein sequence ID" value="CEP10546.1"/>
    <property type="molecule type" value="Genomic_DNA"/>
</dbReference>
<dbReference type="GO" id="GO:0005739">
    <property type="term" value="C:mitochondrion"/>
    <property type="evidence" value="ECO:0007669"/>
    <property type="project" value="UniProtKB-SubCell"/>
</dbReference>
<sequence>MESSIKLTGRKSDTDAVLTEDIANALRMELPRRFRLAQVMTLLYSLDQHGISLHTLYRLVKENKGPCVLAIKDEDGNVFGAFLSESLRPEKRYYGTGECFLWKWNSTEPKIKAFKWTGKNEYMILSDMDFLAIGGGDGVFGLWINSELEKGHSQPCQTFDNEMLSPTPEFKCVELEVWGFQI</sequence>
<evidence type="ECO:0000313" key="7">
    <source>
        <dbReference type="Proteomes" id="UP000054107"/>
    </source>
</evidence>
<reference evidence="6 7" key="1">
    <citation type="submission" date="2014-09" db="EMBL/GenBank/DDBJ databases">
        <authorList>
            <person name="Ellenberger Sabrina"/>
        </authorList>
    </citation>
    <scope>NUCLEOTIDE SEQUENCE [LARGE SCALE GENOMIC DNA]</scope>
    <source>
        <strain evidence="6 7">CBS 412.66</strain>
    </source>
</reference>
<dbReference type="AlphaFoldDB" id="A0A0B7MWX4"/>
<comment type="subcellular location">
    <subcellularLocation>
        <location evidence="1">Mitochondrion</location>
    </subcellularLocation>
</comment>
<dbReference type="PROSITE" id="PS51886">
    <property type="entry name" value="TLDC"/>
    <property type="match status" value="1"/>
</dbReference>
<evidence type="ECO:0000259" key="5">
    <source>
        <dbReference type="PROSITE" id="PS51886"/>
    </source>
</evidence>
<accession>A0A0B7MWX4</accession>
<dbReference type="SMART" id="SM00584">
    <property type="entry name" value="TLDc"/>
    <property type="match status" value="1"/>
</dbReference>
<dbReference type="Pfam" id="PF07534">
    <property type="entry name" value="TLD"/>
    <property type="match status" value="1"/>
</dbReference>
<dbReference type="STRING" id="35722.A0A0B7MWX4"/>
<dbReference type="GO" id="GO:0006979">
    <property type="term" value="P:response to oxidative stress"/>
    <property type="evidence" value="ECO:0007669"/>
    <property type="project" value="TreeGrafter"/>
</dbReference>
<evidence type="ECO:0000256" key="2">
    <source>
        <dbReference type="ARBA" id="ARBA00009540"/>
    </source>
</evidence>
<gene>
    <name evidence="6" type="primary">PARPA_04262.1 scaffold 12477</name>
</gene>
<evidence type="ECO:0000256" key="3">
    <source>
        <dbReference type="ARBA" id="ARBA00023128"/>
    </source>
</evidence>
<dbReference type="InterPro" id="IPR006571">
    <property type="entry name" value="TLDc_dom"/>
</dbReference>
<protein>
    <recommendedName>
        <fullName evidence="4">Oxidation resistance protein 1</fullName>
    </recommendedName>
</protein>
<dbReference type="PANTHER" id="PTHR23354:SF62">
    <property type="entry name" value="MUSTARD, ISOFORM V"/>
    <property type="match status" value="1"/>
</dbReference>
<name>A0A0B7MWX4_9FUNG</name>
<keyword evidence="3" id="KW-0496">Mitochondrion</keyword>
<organism evidence="6 7">
    <name type="scientific">Parasitella parasitica</name>
    <dbReference type="NCBI Taxonomy" id="35722"/>
    <lineage>
        <taxon>Eukaryota</taxon>
        <taxon>Fungi</taxon>
        <taxon>Fungi incertae sedis</taxon>
        <taxon>Mucoromycota</taxon>
        <taxon>Mucoromycotina</taxon>
        <taxon>Mucoromycetes</taxon>
        <taxon>Mucorales</taxon>
        <taxon>Mucorineae</taxon>
        <taxon>Mucoraceae</taxon>
        <taxon>Parasitella</taxon>
    </lineage>
</organism>
<dbReference type="GO" id="GO:0005634">
    <property type="term" value="C:nucleus"/>
    <property type="evidence" value="ECO:0007669"/>
    <property type="project" value="TreeGrafter"/>
</dbReference>